<evidence type="ECO:0000313" key="2">
    <source>
        <dbReference type="EMBL" id="KAK2081045.1"/>
    </source>
</evidence>
<feature type="region of interest" description="Disordered" evidence="1">
    <location>
        <begin position="24"/>
        <end position="52"/>
    </location>
</feature>
<sequence length="52" mass="5137">TSRGAGLSSVGDMEERDMISAMKSATSIGEGDKTGLGAEGSSPGVVVQVGEH</sequence>
<evidence type="ECO:0000313" key="3">
    <source>
        <dbReference type="Proteomes" id="UP001266305"/>
    </source>
</evidence>
<protein>
    <submittedName>
        <fullName evidence="2">Uncharacterized protein</fullName>
    </submittedName>
</protein>
<gene>
    <name evidence="2" type="ORF">P7K49_040160</name>
</gene>
<name>A0ABQ9T8K1_SAGOE</name>
<evidence type="ECO:0000256" key="1">
    <source>
        <dbReference type="SAM" id="MobiDB-lite"/>
    </source>
</evidence>
<accession>A0ABQ9T8K1</accession>
<organism evidence="2 3">
    <name type="scientific">Saguinus oedipus</name>
    <name type="common">Cotton-top tamarin</name>
    <name type="synonym">Oedipomidas oedipus</name>
    <dbReference type="NCBI Taxonomy" id="9490"/>
    <lineage>
        <taxon>Eukaryota</taxon>
        <taxon>Metazoa</taxon>
        <taxon>Chordata</taxon>
        <taxon>Craniata</taxon>
        <taxon>Vertebrata</taxon>
        <taxon>Euteleostomi</taxon>
        <taxon>Mammalia</taxon>
        <taxon>Eutheria</taxon>
        <taxon>Euarchontoglires</taxon>
        <taxon>Primates</taxon>
        <taxon>Haplorrhini</taxon>
        <taxon>Platyrrhini</taxon>
        <taxon>Cebidae</taxon>
        <taxon>Callitrichinae</taxon>
        <taxon>Saguinus</taxon>
    </lineage>
</organism>
<feature type="non-terminal residue" evidence="2">
    <location>
        <position position="1"/>
    </location>
</feature>
<proteinExistence type="predicted"/>
<feature type="non-terminal residue" evidence="2">
    <location>
        <position position="52"/>
    </location>
</feature>
<reference evidence="2 3" key="1">
    <citation type="submission" date="2023-05" db="EMBL/GenBank/DDBJ databases">
        <title>B98-5 Cell Line De Novo Hybrid Assembly: An Optical Mapping Approach.</title>
        <authorList>
            <person name="Kananen K."/>
            <person name="Auerbach J.A."/>
            <person name="Kautto E."/>
            <person name="Blachly J.S."/>
        </authorList>
    </citation>
    <scope>NUCLEOTIDE SEQUENCE [LARGE SCALE GENOMIC DNA]</scope>
    <source>
        <strain evidence="2">B95-8</strain>
        <tissue evidence="2">Cell line</tissue>
    </source>
</reference>
<keyword evidence="3" id="KW-1185">Reference proteome</keyword>
<dbReference type="Proteomes" id="UP001266305">
    <property type="component" value="Unassembled WGS sequence"/>
</dbReference>
<dbReference type="EMBL" id="JASSZA010000411">
    <property type="protein sequence ID" value="KAK2081045.1"/>
    <property type="molecule type" value="Genomic_DNA"/>
</dbReference>
<comment type="caution">
    <text evidence="2">The sequence shown here is derived from an EMBL/GenBank/DDBJ whole genome shotgun (WGS) entry which is preliminary data.</text>
</comment>